<sequence length="150" mass="16729">MKAIKHILAAAFAMTALAGTALADKGWMTDVDSAVAKAKKENKSVMVEFTGSDWCPPCIMMHKKVFSKSEFVKQASKNFILVKIDIPNKDPELKKKNSAVLQKYGVRGVPTVILFDKEGKEFTRFSASQFPDVDKFIAHLNESLEKKDMD</sequence>
<dbReference type="Gene3D" id="3.40.30.10">
    <property type="entry name" value="Glutaredoxin"/>
    <property type="match status" value="1"/>
</dbReference>
<dbReference type="Pfam" id="PF13899">
    <property type="entry name" value="Thioredoxin_7"/>
    <property type="match status" value="1"/>
</dbReference>
<dbReference type="PANTHER" id="PTHR32234:SF0">
    <property type="entry name" value="THIOL:DISULFIDE INTERCHANGE PROTEIN DSBD"/>
    <property type="match status" value="1"/>
</dbReference>
<protein>
    <recommendedName>
        <fullName evidence="2">Thioredoxin domain-containing protein</fullName>
    </recommendedName>
</protein>
<dbReference type="InterPro" id="IPR036249">
    <property type="entry name" value="Thioredoxin-like_sf"/>
</dbReference>
<feature type="signal peptide" evidence="1">
    <location>
        <begin position="1"/>
        <end position="23"/>
    </location>
</feature>
<dbReference type="PANTHER" id="PTHR32234">
    <property type="entry name" value="THIOL:DISULFIDE INTERCHANGE PROTEIN DSBD"/>
    <property type="match status" value="1"/>
</dbReference>
<feature type="domain" description="Thioredoxin" evidence="2">
    <location>
        <begin position="3"/>
        <end position="145"/>
    </location>
</feature>
<dbReference type="EMBL" id="AP026866">
    <property type="protein sequence ID" value="BDS06956.1"/>
    <property type="molecule type" value="Genomic_DNA"/>
</dbReference>
<evidence type="ECO:0000256" key="1">
    <source>
        <dbReference type="SAM" id="SignalP"/>
    </source>
</evidence>
<accession>A0AAT9FLS3</accession>
<feature type="chain" id="PRO_5043725681" description="Thioredoxin domain-containing protein" evidence="1">
    <location>
        <begin position="24"/>
        <end position="150"/>
    </location>
</feature>
<evidence type="ECO:0000313" key="3">
    <source>
        <dbReference type="EMBL" id="BDS06956.1"/>
    </source>
</evidence>
<proteinExistence type="predicted"/>
<dbReference type="GO" id="GO:0045454">
    <property type="term" value="P:cell redox homeostasis"/>
    <property type="evidence" value="ECO:0007669"/>
    <property type="project" value="TreeGrafter"/>
</dbReference>
<evidence type="ECO:0000259" key="2">
    <source>
        <dbReference type="PROSITE" id="PS51352"/>
    </source>
</evidence>
<dbReference type="KEGG" id="osu:NT6N_19960"/>
<dbReference type="SUPFAM" id="SSF52833">
    <property type="entry name" value="Thioredoxin-like"/>
    <property type="match status" value="1"/>
</dbReference>
<organism evidence="3">
    <name type="scientific">Oceaniferula spumae</name>
    <dbReference type="NCBI Taxonomy" id="2979115"/>
    <lineage>
        <taxon>Bacteria</taxon>
        <taxon>Pseudomonadati</taxon>
        <taxon>Verrucomicrobiota</taxon>
        <taxon>Verrucomicrobiia</taxon>
        <taxon>Verrucomicrobiales</taxon>
        <taxon>Verrucomicrobiaceae</taxon>
        <taxon>Oceaniferula</taxon>
    </lineage>
</organism>
<dbReference type="InterPro" id="IPR013766">
    <property type="entry name" value="Thioredoxin_domain"/>
</dbReference>
<keyword evidence="1" id="KW-0732">Signal</keyword>
<dbReference type="GO" id="GO:0015035">
    <property type="term" value="F:protein-disulfide reductase activity"/>
    <property type="evidence" value="ECO:0007669"/>
    <property type="project" value="TreeGrafter"/>
</dbReference>
<name>A0AAT9FLS3_9BACT</name>
<dbReference type="AlphaFoldDB" id="A0AAT9FLS3"/>
<reference evidence="3" key="1">
    <citation type="submission" date="2024-07" db="EMBL/GenBank/DDBJ databases">
        <title>Complete genome sequence of Verrucomicrobiaceae bacterium NT6N.</title>
        <authorList>
            <person name="Huang C."/>
            <person name="Takami H."/>
            <person name="Hamasaki K."/>
        </authorList>
    </citation>
    <scope>NUCLEOTIDE SEQUENCE</scope>
    <source>
        <strain evidence="3">NT6N</strain>
    </source>
</reference>
<gene>
    <name evidence="3" type="ORF">NT6N_19960</name>
</gene>
<dbReference type="PROSITE" id="PS51352">
    <property type="entry name" value="THIOREDOXIN_2"/>
    <property type="match status" value="1"/>
</dbReference>